<dbReference type="RefSeq" id="XP_062774366.1">
    <property type="nucleotide sequence ID" value="XM_062918315.1"/>
</dbReference>
<evidence type="ECO:0000313" key="2">
    <source>
        <dbReference type="Proteomes" id="UP001322277"/>
    </source>
</evidence>
<dbReference type="PANTHER" id="PTHR42034:SF1">
    <property type="entry name" value="CONDENSATION DOMAIN-CONTAINING PROTEIN"/>
    <property type="match status" value="1"/>
</dbReference>
<organism evidence="1 2">
    <name type="scientific">Colletotrichum destructivum</name>
    <dbReference type="NCBI Taxonomy" id="34406"/>
    <lineage>
        <taxon>Eukaryota</taxon>
        <taxon>Fungi</taxon>
        <taxon>Dikarya</taxon>
        <taxon>Ascomycota</taxon>
        <taxon>Pezizomycotina</taxon>
        <taxon>Sordariomycetes</taxon>
        <taxon>Hypocreomycetidae</taxon>
        <taxon>Glomerellales</taxon>
        <taxon>Glomerellaceae</taxon>
        <taxon>Colletotrichum</taxon>
        <taxon>Colletotrichum destructivum species complex</taxon>
    </lineage>
</organism>
<proteinExistence type="predicted"/>
<name>A0AAX4I1B1_9PEZI</name>
<dbReference type="PANTHER" id="PTHR42034">
    <property type="entry name" value="CHROMOSOME 7, WHOLE GENOME SHOTGUN SEQUENCE-RELATED"/>
    <property type="match status" value="1"/>
</dbReference>
<dbReference type="Gene3D" id="3.30.559.30">
    <property type="entry name" value="Nonribosomal peptide synthetase, condensation domain"/>
    <property type="match status" value="1"/>
</dbReference>
<accession>A0AAX4I1B1</accession>
<reference evidence="2" key="1">
    <citation type="journal article" date="2023" name="bioRxiv">
        <title>Complete genome of the Medicago anthracnose fungus, Colletotrichum destructivum, reveals a mini-chromosome-like region within a core chromosome.</title>
        <authorList>
            <person name="Lapalu N."/>
            <person name="Simon A."/>
            <person name="Lu A."/>
            <person name="Plaumann P.-L."/>
            <person name="Amselem J."/>
            <person name="Pigne S."/>
            <person name="Auger A."/>
            <person name="Koch C."/>
            <person name="Dallery J.-F."/>
            <person name="O'Connell R.J."/>
        </authorList>
    </citation>
    <scope>NUCLEOTIDE SEQUENCE [LARGE SCALE GENOMIC DNA]</scope>
    <source>
        <strain evidence="2">CBS 520.97</strain>
    </source>
</reference>
<dbReference type="InterPro" id="IPR023213">
    <property type="entry name" value="CAT-like_dom_sf"/>
</dbReference>
<dbReference type="Gene3D" id="3.30.559.10">
    <property type="entry name" value="Chloramphenicol acetyltransferase-like domain"/>
    <property type="match status" value="1"/>
</dbReference>
<sequence length="390" mass="43772">MTAWARRDDDSDIYIRSCGPMEHAYVTMVHTTRRNGREDFIISYILQFREDTDPSGSRLPLKQRLCEAWKALRFEHPMIAVELGHDRQSLLYVSTVDQESSMEEWLAETFIVDAGEQRPAGAVFAELRPPRLMELRFLPNTGELLLRSSHWRIDGAGCSLLMDRFFDIMASERTASPTWGEEISRLPPALEDALQLPSEASPRHQKWGQEWISDFGAASPSVGLPCRPNPGRNPGNPGRELLILSEEDTATLVSACKTIGITVTAALHAAVILQTRKMAPAEIRSNNFMDVLMCDLRSYLPEPYITSAYAVMICSMPQLGVFASLAEREFLGTARMVMESSRSYDMHTMLQSLRPASVAFKQMLDMGAASTEVSERIRDSSFYVEKIPGL</sequence>
<dbReference type="AlphaFoldDB" id="A0AAX4I1B1"/>
<dbReference type="KEGG" id="cdet:87938659"/>
<dbReference type="SUPFAM" id="SSF52777">
    <property type="entry name" value="CoA-dependent acyltransferases"/>
    <property type="match status" value="1"/>
</dbReference>
<protein>
    <submittedName>
        <fullName evidence="1">Chloramphenicol acetyltransferase-like domain superfamily</fullName>
    </submittedName>
</protein>
<gene>
    <name evidence="1" type="ORF">CDEST_02156</name>
</gene>
<dbReference type="Proteomes" id="UP001322277">
    <property type="component" value="Chromosome 1"/>
</dbReference>
<keyword evidence="2" id="KW-1185">Reference proteome</keyword>
<dbReference type="EMBL" id="CP137305">
    <property type="protein sequence ID" value="WQF77142.1"/>
    <property type="molecule type" value="Genomic_DNA"/>
</dbReference>
<evidence type="ECO:0000313" key="1">
    <source>
        <dbReference type="EMBL" id="WQF77142.1"/>
    </source>
</evidence>
<dbReference type="GeneID" id="87938659"/>